<dbReference type="Proteomes" id="UP000003704">
    <property type="component" value="Unassembled WGS sequence"/>
</dbReference>
<keyword evidence="2" id="KW-1185">Reference proteome</keyword>
<dbReference type="RefSeq" id="WP_007186703.1">
    <property type="nucleotide sequence ID" value="NZ_AKGD01000003.1"/>
</dbReference>
<dbReference type="STRING" id="1172194.WQQ_37680"/>
<comment type="caution">
    <text evidence="1">The sequence shown here is derived from an EMBL/GenBank/DDBJ whole genome shotgun (WGS) entry which is preliminary data.</text>
</comment>
<dbReference type="AlphaFoldDB" id="I8T4D5"/>
<accession>I8T4D5</accession>
<evidence type="ECO:0000313" key="1">
    <source>
        <dbReference type="EMBL" id="EIT68573.1"/>
    </source>
</evidence>
<protein>
    <submittedName>
        <fullName evidence="1">Uncharacterized protein</fullName>
    </submittedName>
</protein>
<sequence length="93" mass="10287">MVPPSLDVVEMQSDLANVDALRPRLMRLTKLVRIGEDTEMALGSDVMVASAIGYRYLSIAGKDEGLEDLLNQISVRWERKRSKKGDPTPGADE</sequence>
<gene>
    <name evidence="1" type="ORF">WQQ_37680</name>
</gene>
<proteinExistence type="predicted"/>
<evidence type="ECO:0000313" key="2">
    <source>
        <dbReference type="Proteomes" id="UP000003704"/>
    </source>
</evidence>
<name>I8T4D5_9GAMM</name>
<dbReference type="EMBL" id="AKGD01000003">
    <property type="protein sequence ID" value="EIT68573.1"/>
    <property type="molecule type" value="Genomic_DNA"/>
</dbReference>
<dbReference type="OrthoDB" id="5573309at2"/>
<organism evidence="1 2">
    <name type="scientific">Hydrocarboniphaga effusa AP103</name>
    <dbReference type="NCBI Taxonomy" id="1172194"/>
    <lineage>
        <taxon>Bacteria</taxon>
        <taxon>Pseudomonadati</taxon>
        <taxon>Pseudomonadota</taxon>
        <taxon>Gammaproteobacteria</taxon>
        <taxon>Nevskiales</taxon>
        <taxon>Nevskiaceae</taxon>
        <taxon>Hydrocarboniphaga</taxon>
    </lineage>
</organism>
<reference evidence="1 2" key="1">
    <citation type="journal article" date="2012" name="J. Bacteriol.">
        <title>Genome Sequence of n-Alkane-Degrading Hydrocarboniphaga effusa Strain AP103T (ATCC BAA-332T).</title>
        <authorList>
            <person name="Chang H.K."/>
            <person name="Zylstra G.J."/>
            <person name="Chae J.C."/>
        </authorList>
    </citation>
    <scope>NUCLEOTIDE SEQUENCE [LARGE SCALE GENOMIC DNA]</scope>
    <source>
        <strain evidence="1 2">AP103</strain>
    </source>
</reference>